<proteinExistence type="inferred from homology"/>
<sequence>MSDAASGPGGLPYRPCAGIVLVNADGRVFAGQRLDRPADQPGAWQMPQGGIDEGETPRDAALRELIEETGINADMVTVEAETADWVTYDLPPELLGKVWKGKFGGQKQKWFLLRFNGRDADVHIDTDHPEFSEWCWMDAGELTAGIVPFKRAVYDQVFAEFGARLKLG</sequence>
<dbReference type="GO" id="GO:0019693">
    <property type="term" value="P:ribose phosphate metabolic process"/>
    <property type="evidence" value="ECO:0007669"/>
    <property type="project" value="TreeGrafter"/>
</dbReference>
<name>A0A2K9EP68_9RHOB</name>
<dbReference type="PROSITE" id="PS00893">
    <property type="entry name" value="NUDIX_BOX"/>
    <property type="match status" value="1"/>
</dbReference>
<dbReference type="SUPFAM" id="SSF55811">
    <property type="entry name" value="Nudix"/>
    <property type="match status" value="1"/>
</dbReference>
<evidence type="ECO:0000256" key="2">
    <source>
        <dbReference type="ARBA" id="ARBA00001946"/>
    </source>
</evidence>
<dbReference type="CDD" id="cd03671">
    <property type="entry name" value="NUDIX_Ap4A_hydrolase_plant_like"/>
    <property type="match status" value="1"/>
</dbReference>
<dbReference type="Proteomes" id="UP000233742">
    <property type="component" value="Chromosome"/>
</dbReference>
<comment type="cofactor">
    <cofactor evidence="4">
        <name>a divalent metal cation</name>
        <dbReference type="ChEBI" id="CHEBI:60240"/>
    </cofactor>
</comment>
<dbReference type="NCBIfam" id="NF001938">
    <property type="entry name" value="PRK00714.1-5"/>
    <property type="match status" value="1"/>
</dbReference>
<dbReference type="PANTHER" id="PTHR11839">
    <property type="entry name" value="UDP/ADP-SUGAR PYROPHOSPHATASE"/>
    <property type="match status" value="1"/>
</dbReference>
<comment type="cofactor">
    <cofactor evidence="2">
        <name>Mg(2+)</name>
        <dbReference type="ChEBI" id="CHEBI:18420"/>
    </cofactor>
</comment>
<feature type="domain" description="Nudix hydrolase" evidence="6">
    <location>
        <begin position="12"/>
        <end position="159"/>
    </location>
</feature>
<evidence type="ECO:0000256" key="1">
    <source>
        <dbReference type="ARBA" id="ARBA00001936"/>
    </source>
</evidence>
<evidence type="ECO:0000259" key="6">
    <source>
        <dbReference type="PROSITE" id="PS51462"/>
    </source>
</evidence>
<dbReference type="InterPro" id="IPR000086">
    <property type="entry name" value="NUDIX_hydrolase_dom"/>
</dbReference>
<dbReference type="EC" id="3.6.1.-" evidence="4"/>
<dbReference type="HAMAP" id="MF_00298">
    <property type="entry name" value="Nudix_RppH"/>
    <property type="match status" value="1"/>
</dbReference>
<dbReference type="PANTHER" id="PTHR11839:SF22">
    <property type="entry name" value="NUDIX HYDROLASE 26, CHLOROPLASTIC"/>
    <property type="match status" value="1"/>
</dbReference>
<dbReference type="GO" id="GO:0006753">
    <property type="term" value="P:nucleoside phosphate metabolic process"/>
    <property type="evidence" value="ECO:0007669"/>
    <property type="project" value="TreeGrafter"/>
</dbReference>
<dbReference type="PRINTS" id="PR00502">
    <property type="entry name" value="NUDIXFAMILY"/>
</dbReference>
<dbReference type="Gene3D" id="3.90.79.10">
    <property type="entry name" value="Nucleoside Triphosphate Pyrophosphohydrolase"/>
    <property type="match status" value="1"/>
</dbReference>
<accession>A0A2K9EP68</accession>
<dbReference type="EMBL" id="CP025408">
    <property type="protein sequence ID" value="AUH33455.1"/>
    <property type="molecule type" value="Genomic_DNA"/>
</dbReference>
<evidence type="ECO:0000313" key="7">
    <source>
        <dbReference type="EMBL" id="AUH33455.1"/>
    </source>
</evidence>
<organism evidence="7 8">
    <name type="scientific">Paracoccus tegillarcae</name>
    <dbReference type="NCBI Taxonomy" id="1529068"/>
    <lineage>
        <taxon>Bacteria</taxon>
        <taxon>Pseudomonadati</taxon>
        <taxon>Pseudomonadota</taxon>
        <taxon>Alphaproteobacteria</taxon>
        <taxon>Rhodobacterales</taxon>
        <taxon>Paracoccaceae</taxon>
        <taxon>Paracoccus</taxon>
    </lineage>
</organism>
<dbReference type="RefSeq" id="WP_101460124.1">
    <property type="nucleotide sequence ID" value="NZ_CP025408.1"/>
</dbReference>
<feature type="region of interest" description="Disordered" evidence="5">
    <location>
        <begin position="35"/>
        <end position="54"/>
    </location>
</feature>
<evidence type="ECO:0000256" key="3">
    <source>
        <dbReference type="ARBA" id="ARBA00022801"/>
    </source>
</evidence>
<feature type="short sequence motif" description="Nudix box" evidence="4">
    <location>
        <begin position="49"/>
        <end position="70"/>
    </location>
</feature>
<reference evidence="7 8" key="1">
    <citation type="submission" date="2017-12" db="EMBL/GenBank/DDBJ databases">
        <authorList>
            <person name="Hurst M.R.H."/>
        </authorList>
    </citation>
    <scope>NUCLEOTIDE SEQUENCE [LARGE SCALE GENOMIC DNA]</scope>
    <source>
        <strain evidence="7 8">BM15</strain>
    </source>
</reference>
<dbReference type="AlphaFoldDB" id="A0A2K9EP68"/>
<gene>
    <name evidence="4" type="primary">rppH</name>
    <name evidence="4" type="synonym">nudH</name>
    <name evidence="7" type="ORF">CUV01_08680</name>
</gene>
<dbReference type="Pfam" id="PF00293">
    <property type="entry name" value="NUDIX"/>
    <property type="match status" value="1"/>
</dbReference>
<comment type="cofactor">
    <cofactor evidence="1">
        <name>Mn(2+)</name>
        <dbReference type="ChEBI" id="CHEBI:29035"/>
    </cofactor>
</comment>
<dbReference type="GO" id="GO:0008893">
    <property type="term" value="F:guanosine-3',5'-bis(diphosphate) 3'-diphosphatase activity"/>
    <property type="evidence" value="ECO:0007669"/>
    <property type="project" value="TreeGrafter"/>
</dbReference>
<keyword evidence="8" id="KW-1185">Reference proteome</keyword>
<dbReference type="InterPro" id="IPR020084">
    <property type="entry name" value="NUDIX_hydrolase_CS"/>
</dbReference>
<dbReference type="OrthoDB" id="9816040at2"/>
<evidence type="ECO:0000256" key="5">
    <source>
        <dbReference type="SAM" id="MobiDB-lite"/>
    </source>
</evidence>
<comment type="similarity">
    <text evidence="4">Belongs to the Nudix hydrolase family. RppH subfamily.</text>
</comment>
<protein>
    <recommendedName>
        <fullName evidence="4">RNA pyrophosphohydrolase</fullName>
        <ecNumber evidence="4">3.6.1.-</ecNumber>
    </recommendedName>
    <alternativeName>
        <fullName evidence="4">(Di)nucleoside polyphosphate hydrolase</fullName>
    </alternativeName>
</protein>
<dbReference type="GO" id="GO:0034432">
    <property type="term" value="F:bis(5'-adenosyl)-pentaphosphatase activity"/>
    <property type="evidence" value="ECO:0007669"/>
    <property type="project" value="TreeGrafter"/>
</dbReference>
<dbReference type="InterPro" id="IPR020476">
    <property type="entry name" value="Nudix_hydrolase"/>
</dbReference>
<keyword evidence="3 4" id="KW-0378">Hydrolase</keyword>
<evidence type="ECO:0000256" key="4">
    <source>
        <dbReference type="HAMAP-Rule" id="MF_00298"/>
    </source>
</evidence>
<dbReference type="InterPro" id="IPR015797">
    <property type="entry name" value="NUDIX_hydrolase-like_dom_sf"/>
</dbReference>
<evidence type="ECO:0000313" key="8">
    <source>
        <dbReference type="Proteomes" id="UP000233742"/>
    </source>
</evidence>
<dbReference type="InterPro" id="IPR022927">
    <property type="entry name" value="RppH"/>
</dbReference>
<dbReference type="PROSITE" id="PS51462">
    <property type="entry name" value="NUDIX"/>
    <property type="match status" value="1"/>
</dbReference>
<dbReference type="KEGG" id="paro:CUV01_08680"/>
<comment type="function">
    <text evidence="4">Accelerates the degradation of transcripts by removing pyrophosphate from the 5'-end of triphosphorylated RNA, leading to a more labile monophosphorylated state that can stimulate subsequent ribonuclease cleavage.</text>
</comment>